<comment type="caution">
    <text evidence="3">The sequence shown here is derived from an EMBL/GenBank/DDBJ whole genome shotgun (WGS) entry which is preliminary data.</text>
</comment>
<dbReference type="EMBL" id="AMZH03015902">
    <property type="protein sequence ID" value="RRT45336.1"/>
    <property type="molecule type" value="Genomic_DNA"/>
</dbReference>
<evidence type="ECO:0000313" key="3">
    <source>
        <dbReference type="EMBL" id="RRT45336.1"/>
    </source>
</evidence>
<feature type="signal peptide" evidence="2">
    <location>
        <begin position="1"/>
        <end position="19"/>
    </location>
</feature>
<evidence type="ECO:0000313" key="4">
    <source>
        <dbReference type="Proteomes" id="UP000287651"/>
    </source>
</evidence>
<gene>
    <name evidence="3" type="ORF">B296_00045619</name>
</gene>
<protein>
    <submittedName>
        <fullName evidence="3">Uncharacterized protein</fullName>
    </submittedName>
</protein>
<evidence type="ECO:0000256" key="2">
    <source>
        <dbReference type="SAM" id="SignalP"/>
    </source>
</evidence>
<evidence type="ECO:0000256" key="1">
    <source>
        <dbReference type="SAM" id="MobiDB-lite"/>
    </source>
</evidence>
<dbReference type="Proteomes" id="UP000287651">
    <property type="component" value="Unassembled WGS sequence"/>
</dbReference>
<feature type="chain" id="PRO_5019294298" evidence="2">
    <location>
        <begin position="20"/>
        <end position="187"/>
    </location>
</feature>
<dbReference type="AlphaFoldDB" id="A0A426Y0R9"/>
<feature type="region of interest" description="Disordered" evidence="1">
    <location>
        <begin position="70"/>
        <end position="92"/>
    </location>
</feature>
<reference evidence="3 4" key="1">
    <citation type="journal article" date="2014" name="Agronomy (Basel)">
        <title>A Draft Genome Sequence for Ensete ventricosum, the Drought-Tolerant Tree Against Hunger.</title>
        <authorList>
            <person name="Harrison J."/>
            <person name="Moore K.A."/>
            <person name="Paszkiewicz K."/>
            <person name="Jones T."/>
            <person name="Grant M."/>
            <person name="Ambacheew D."/>
            <person name="Muzemil S."/>
            <person name="Studholme D.J."/>
        </authorList>
    </citation>
    <scope>NUCLEOTIDE SEQUENCE [LARGE SCALE GENOMIC DNA]</scope>
</reference>
<name>A0A426Y0R9_ENSVE</name>
<keyword evidence="2" id="KW-0732">Signal</keyword>
<organism evidence="3 4">
    <name type="scientific">Ensete ventricosum</name>
    <name type="common">Abyssinian banana</name>
    <name type="synonym">Musa ensete</name>
    <dbReference type="NCBI Taxonomy" id="4639"/>
    <lineage>
        <taxon>Eukaryota</taxon>
        <taxon>Viridiplantae</taxon>
        <taxon>Streptophyta</taxon>
        <taxon>Embryophyta</taxon>
        <taxon>Tracheophyta</taxon>
        <taxon>Spermatophyta</taxon>
        <taxon>Magnoliopsida</taxon>
        <taxon>Liliopsida</taxon>
        <taxon>Zingiberales</taxon>
        <taxon>Musaceae</taxon>
        <taxon>Ensete</taxon>
    </lineage>
</organism>
<feature type="compositionally biased region" description="Basic residues" evidence="1">
    <location>
        <begin position="73"/>
        <end position="85"/>
    </location>
</feature>
<sequence>MHRARVRTILLGTLQECVAEGIGSLPGWRKEVRQKKTETRRKIVGGWDSSDDAVGNSPRVRRELAEGIGSLPGRRKGVRRKKSETRRKIVEGSRKACRESNYDRAIEIQSDDGPRSSLGIGPGFRQCSGTSPGVRLMGTRREIVGRIPKDSRQEYRRLPDWRGRLNRQYRWVNRPYSDFSDTFDLSL</sequence>
<proteinExistence type="predicted"/>
<accession>A0A426Y0R9</accession>